<evidence type="ECO:0008006" key="6">
    <source>
        <dbReference type="Google" id="ProtNLM"/>
    </source>
</evidence>
<dbReference type="PANTHER" id="PTHR30108">
    <property type="entry name" value="3-OCTAPRENYL-4-HYDROXYBENZOATE CARBOXY-LYASE-RELATED"/>
    <property type="match status" value="1"/>
</dbReference>
<proteinExistence type="inferred from homology"/>
<dbReference type="Pfam" id="PF20695">
    <property type="entry name" value="UbiD_N"/>
    <property type="match status" value="1"/>
</dbReference>
<feature type="domain" description="3-octaprenyl-4-hydroxybenzoate carboxy-lyase-like Rift-related" evidence="2">
    <location>
        <begin position="118"/>
        <end position="317"/>
    </location>
</feature>
<dbReference type="AlphaFoldDB" id="A0A381VQA7"/>
<protein>
    <recommendedName>
        <fullName evidence="6">Menaquinone biosynthesis decarboxylase</fullName>
    </recommendedName>
</protein>
<dbReference type="FunFam" id="3.40.1670.10:FF:000003">
    <property type="entry name" value="Phenolic acid decarboxylase"/>
    <property type="match status" value="1"/>
</dbReference>
<dbReference type="NCBIfam" id="TIGR00148">
    <property type="entry name" value="UbiD family decarboxylase"/>
    <property type="match status" value="1"/>
</dbReference>
<evidence type="ECO:0000256" key="1">
    <source>
        <dbReference type="ARBA" id="ARBA00010021"/>
    </source>
</evidence>
<feature type="domain" description="3-octaprenyl-4-hydroxybenzoate carboxy-lyase-like C-terminal" evidence="4">
    <location>
        <begin position="323"/>
        <end position="445"/>
    </location>
</feature>
<dbReference type="InterPro" id="IPR048304">
    <property type="entry name" value="UbiD_Rift_dom"/>
</dbReference>
<name>A0A381VQA7_9ZZZZ</name>
<evidence type="ECO:0000259" key="3">
    <source>
        <dbReference type="Pfam" id="PF20695"/>
    </source>
</evidence>
<dbReference type="Pfam" id="PF20696">
    <property type="entry name" value="UbiD_C"/>
    <property type="match status" value="1"/>
</dbReference>
<dbReference type="Gene3D" id="3.40.1670.10">
    <property type="entry name" value="UbiD C-terminal domain-like"/>
    <property type="match status" value="1"/>
</dbReference>
<dbReference type="EMBL" id="UINC01009321">
    <property type="protein sequence ID" value="SVA41817.1"/>
    <property type="molecule type" value="Genomic_DNA"/>
</dbReference>
<dbReference type="Pfam" id="PF01977">
    <property type="entry name" value="UbiD"/>
    <property type="match status" value="1"/>
</dbReference>
<dbReference type="NCBIfam" id="TIGR03701">
    <property type="entry name" value="mena_SCO4490"/>
    <property type="match status" value="1"/>
</dbReference>
<dbReference type="SUPFAM" id="SSF143968">
    <property type="entry name" value="UbiD C-terminal domain-like"/>
    <property type="match status" value="1"/>
</dbReference>
<dbReference type="SUPFAM" id="SSF50475">
    <property type="entry name" value="FMN-binding split barrel"/>
    <property type="match status" value="1"/>
</dbReference>
<dbReference type="GO" id="GO:0008694">
    <property type="term" value="F:4-hydroxy-3-polyprenylbenzoate decarboxylase activity"/>
    <property type="evidence" value="ECO:0007669"/>
    <property type="project" value="TreeGrafter"/>
</dbReference>
<sequence length="481" mass="53536">MDLREFISFLDSRNELKRITVPVERDLEISEITDRTIKSGGPALLFENVKGFEVPVITNVFGTHQRTAWALGVENTNDLTEKVRDILGLVQTPPSSLIEKLAALKDLVGMARTQPKLVKTGPCQEVILEGDSIDLEALPNLKCWPMDGGRYITLPLVISKDPESGRRNVGIYRMQVYGKDSAGMHWQTHKVGASHYRLSQEKGMDRLEVAVALGGDPATIWSGALPIPPDMDEIAVSGLLRGNPVEMVHCKTVDLEVPANAEYILEGYVVPGELKTEGPFGDHTGYYSLEDDFPIFHVTAITHRKNPIYPATIVGRPPSEDFFMGKAVERLMLPALQLTLPEIKDINMPAEGVFHNLVIVSMKKEYPGHTRKVMNALWGLGLMMLAKTIIVVDHFVDVQNLSEVAWRVTSNINPETDVVMVEGPVDDLDHSSRVPKFGSKIGIDATAKNSDDGRDREWPPDIIMSQEIKELVNRRWTEYGL</sequence>
<dbReference type="InterPro" id="IPR022390">
    <property type="entry name" value="HBDC"/>
</dbReference>
<dbReference type="InterPro" id="IPR049383">
    <property type="entry name" value="UbiD-like_N"/>
</dbReference>
<dbReference type="InterPro" id="IPR002830">
    <property type="entry name" value="UbiD"/>
</dbReference>
<evidence type="ECO:0000259" key="4">
    <source>
        <dbReference type="Pfam" id="PF20696"/>
    </source>
</evidence>
<reference evidence="5" key="1">
    <citation type="submission" date="2018-05" db="EMBL/GenBank/DDBJ databases">
        <authorList>
            <person name="Lanie J.A."/>
            <person name="Ng W.-L."/>
            <person name="Kazmierczak K.M."/>
            <person name="Andrzejewski T.M."/>
            <person name="Davidsen T.M."/>
            <person name="Wayne K.J."/>
            <person name="Tettelin H."/>
            <person name="Glass J.I."/>
            <person name="Rusch D."/>
            <person name="Podicherti R."/>
            <person name="Tsui H.-C.T."/>
            <person name="Winkler M.E."/>
        </authorList>
    </citation>
    <scope>NUCLEOTIDE SEQUENCE</scope>
</reference>
<dbReference type="PANTHER" id="PTHR30108:SF17">
    <property type="entry name" value="FERULIC ACID DECARBOXYLASE 1"/>
    <property type="match status" value="1"/>
</dbReference>
<organism evidence="5">
    <name type="scientific">marine metagenome</name>
    <dbReference type="NCBI Taxonomy" id="408172"/>
    <lineage>
        <taxon>unclassified sequences</taxon>
        <taxon>metagenomes</taxon>
        <taxon>ecological metagenomes</taxon>
    </lineage>
</organism>
<comment type="similarity">
    <text evidence="1">Belongs to the UbiD family.</text>
</comment>
<feature type="domain" description="3-octaprenyl-4-hydroxybenzoate carboxy-lyase-like N-terminal" evidence="3">
    <location>
        <begin position="7"/>
        <end position="81"/>
    </location>
</feature>
<gene>
    <name evidence="5" type="ORF">METZ01_LOCUS94671</name>
</gene>
<accession>A0A381VQA7</accession>
<dbReference type="GO" id="GO:0005829">
    <property type="term" value="C:cytosol"/>
    <property type="evidence" value="ECO:0007669"/>
    <property type="project" value="TreeGrafter"/>
</dbReference>
<evidence type="ECO:0000259" key="2">
    <source>
        <dbReference type="Pfam" id="PF01977"/>
    </source>
</evidence>
<dbReference type="GO" id="GO:0006744">
    <property type="term" value="P:ubiquinone biosynthetic process"/>
    <property type="evidence" value="ECO:0007669"/>
    <property type="project" value="TreeGrafter"/>
</dbReference>
<dbReference type="InterPro" id="IPR049381">
    <property type="entry name" value="UbiD-like_C"/>
</dbReference>
<evidence type="ECO:0000313" key="5">
    <source>
        <dbReference type="EMBL" id="SVA41817.1"/>
    </source>
</evidence>